<feature type="transmembrane region" description="Helical" evidence="5">
    <location>
        <begin position="341"/>
        <end position="362"/>
    </location>
</feature>
<dbReference type="SUPFAM" id="SSF103473">
    <property type="entry name" value="MFS general substrate transporter"/>
    <property type="match status" value="1"/>
</dbReference>
<dbReference type="AlphaFoldDB" id="A0A397W3P8"/>
<dbReference type="STRING" id="44941.A0A397W3P8"/>
<dbReference type="GO" id="GO:0000329">
    <property type="term" value="C:fungal-type vacuole membrane"/>
    <property type="evidence" value="ECO:0007669"/>
    <property type="project" value="TreeGrafter"/>
</dbReference>
<proteinExistence type="predicted"/>
<keyword evidence="8" id="KW-1185">Reference proteome</keyword>
<dbReference type="PANTHER" id="PTHR21576:SF158">
    <property type="entry name" value="RIBOSOMAL RNA-PROCESSING PROTEIN 12-LIKE CONSERVED DOMAIN-CONTAINING PROTEIN"/>
    <property type="match status" value="1"/>
</dbReference>
<evidence type="ECO:0000256" key="4">
    <source>
        <dbReference type="ARBA" id="ARBA00023136"/>
    </source>
</evidence>
<evidence type="ECO:0000256" key="2">
    <source>
        <dbReference type="ARBA" id="ARBA00022692"/>
    </source>
</evidence>
<keyword evidence="3 5" id="KW-1133">Transmembrane helix</keyword>
<feature type="transmembrane region" description="Helical" evidence="5">
    <location>
        <begin position="382"/>
        <end position="402"/>
    </location>
</feature>
<evidence type="ECO:0000259" key="6">
    <source>
        <dbReference type="Pfam" id="PF23262"/>
    </source>
</evidence>
<feature type="transmembrane region" description="Helical" evidence="5">
    <location>
        <begin position="195"/>
        <end position="213"/>
    </location>
</feature>
<feature type="transmembrane region" description="Helical" evidence="5">
    <location>
        <begin position="251"/>
        <end position="271"/>
    </location>
</feature>
<evidence type="ECO:0000256" key="3">
    <source>
        <dbReference type="ARBA" id="ARBA00022989"/>
    </source>
</evidence>
<sequence>MQVIMKKIIVLNKLEFHRISPLGTSIQERLDFSSVQINTIGSACNYGVYLGKPFLGYLVDNHSARRVCFASSVLIFFGFSFLALTYERLLPPSFILCAFYLLCTGVASSGAFSAGSIMFLGSLFLIVVPAPSHVSTAIESGSDNSIPVDSDPSRVKGLTTEQTPLLNKNTSTSHIIVEDNEPDIGGWQLLHNKDAISLILVLVLLAGTGLMYINNVGTIIETLYHASPAHPSHPYLFPTTLNADIKKLQSFHVSLLSICSCIGRILIGPLSDIAKNSFNLSRICSLIFAGVWLFCGNLLALLWVRDMNQLWIVTTCIGLGFGILYGVAPTTCSEYFGSKRFGFNWGLISCFPALGAQGFNLLFGYNNDFHRDHCKGAECYNFAFYFSSIGCFISIYIAYRWFTKVQKQREHIEH</sequence>
<keyword evidence="2 5" id="KW-0812">Transmembrane</keyword>
<feature type="transmembrane region" description="Helical" evidence="5">
    <location>
        <begin position="98"/>
        <end position="128"/>
    </location>
</feature>
<dbReference type="EMBL" id="QKWP01000040">
    <property type="protein sequence ID" value="RIB29334.1"/>
    <property type="molecule type" value="Genomic_DNA"/>
</dbReference>
<dbReference type="InterPro" id="IPR056555">
    <property type="entry name" value="NFD4_C"/>
</dbReference>
<dbReference type="OrthoDB" id="410267at2759"/>
<dbReference type="Pfam" id="PF23262">
    <property type="entry name" value="NFD4_C"/>
    <property type="match status" value="1"/>
</dbReference>
<evidence type="ECO:0000256" key="5">
    <source>
        <dbReference type="SAM" id="Phobius"/>
    </source>
</evidence>
<dbReference type="Gene3D" id="1.20.1250.20">
    <property type="entry name" value="MFS general substrate transporter like domains"/>
    <property type="match status" value="2"/>
</dbReference>
<name>A0A397W3P8_9GLOM</name>
<evidence type="ECO:0000256" key="1">
    <source>
        <dbReference type="ARBA" id="ARBA00004141"/>
    </source>
</evidence>
<protein>
    <submittedName>
        <fullName evidence="7">Major facilitator superfamily domain-containing protein</fullName>
    </submittedName>
</protein>
<reference evidence="7 8" key="1">
    <citation type="submission" date="2018-06" db="EMBL/GenBank/DDBJ databases">
        <title>Comparative genomics reveals the genomic features of Rhizophagus irregularis, R. cerebriforme, R. diaphanum and Gigaspora rosea, and their symbiotic lifestyle signature.</title>
        <authorList>
            <person name="Morin E."/>
            <person name="San Clemente H."/>
            <person name="Chen E.C.H."/>
            <person name="De La Providencia I."/>
            <person name="Hainaut M."/>
            <person name="Kuo A."/>
            <person name="Kohler A."/>
            <person name="Murat C."/>
            <person name="Tang N."/>
            <person name="Roy S."/>
            <person name="Loubradou J."/>
            <person name="Henrissat B."/>
            <person name="Grigoriev I.V."/>
            <person name="Corradi N."/>
            <person name="Roux C."/>
            <person name="Martin F.M."/>
        </authorList>
    </citation>
    <scope>NUCLEOTIDE SEQUENCE [LARGE SCALE GENOMIC DNA]</scope>
    <source>
        <strain evidence="7 8">DAOM 194757</strain>
    </source>
</reference>
<feature type="transmembrane region" description="Helical" evidence="5">
    <location>
        <begin position="310"/>
        <end position="329"/>
    </location>
</feature>
<evidence type="ECO:0000313" key="8">
    <source>
        <dbReference type="Proteomes" id="UP000266673"/>
    </source>
</evidence>
<dbReference type="InterPro" id="IPR036259">
    <property type="entry name" value="MFS_trans_sf"/>
</dbReference>
<dbReference type="Proteomes" id="UP000266673">
    <property type="component" value="Unassembled WGS sequence"/>
</dbReference>
<evidence type="ECO:0000313" key="7">
    <source>
        <dbReference type="EMBL" id="RIB29334.1"/>
    </source>
</evidence>
<comment type="subcellular location">
    <subcellularLocation>
        <location evidence="1">Membrane</location>
        <topology evidence="1">Multi-pass membrane protein</topology>
    </subcellularLocation>
</comment>
<feature type="transmembrane region" description="Helical" evidence="5">
    <location>
        <begin position="283"/>
        <end position="304"/>
    </location>
</feature>
<feature type="transmembrane region" description="Helical" evidence="5">
    <location>
        <begin position="67"/>
        <end position="86"/>
    </location>
</feature>
<feature type="domain" description="NFD4 C-terminal" evidence="6">
    <location>
        <begin position="251"/>
        <end position="404"/>
    </location>
</feature>
<organism evidence="7 8">
    <name type="scientific">Gigaspora rosea</name>
    <dbReference type="NCBI Taxonomy" id="44941"/>
    <lineage>
        <taxon>Eukaryota</taxon>
        <taxon>Fungi</taxon>
        <taxon>Fungi incertae sedis</taxon>
        <taxon>Mucoromycota</taxon>
        <taxon>Glomeromycotina</taxon>
        <taxon>Glomeromycetes</taxon>
        <taxon>Diversisporales</taxon>
        <taxon>Gigasporaceae</taxon>
        <taxon>Gigaspora</taxon>
    </lineage>
</organism>
<accession>A0A397W3P8</accession>
<dbReference type="PANTHER" id="PTHR21576">
    <property type="entry name" value="UNCHARACTERIZED NODULIN-LIKE PROTEIN"/>
    <property type="match status" value="1"/>
</dbReference>
<comment type="caution">
    <text evidence="7">The sequence shown here is derived from an EMBL/GenBank/DDBJ whole genome shotgun (WGS) entry which is preliminary data.</text>
</comment>
<gene>
    <name evidence="7" type="ORF">C2G38_2136892</name>
</gene>
<keyword evidence="4 5" id="KW-0472">Membrane</keyword>